<reference evidence="8" key="1">
    <citation type="submission" date="2008-04" db="EMBL/GenBank/DDBJ databases">
        <title>Draft genome sequence of Providencia stuartii (ATCC 25827).</title>
        <authorList>
            <person name="Sudarsanam P."/>
            <person name="Ley R."/>
            <person name="Guruge J."/>
            <person name="Turnbaugh P.J."/>
            <person name="Mahowald M."/>
            <person name="Liep D."/>
            <person name="Gordon J."/>
        </authorList>
    </citation>
    <scope>NUCLEOTIDE SEQUENCE [LARGE SCALE GENOMIC DNA]</scope>
    <source>
        <strain evidence="8">ATCC 25827</strain>
    </source>
</reference>
<evidence type="ECO:0000256" key="6">
    <source>
        <dbReference type="RuleBase" id="RU363041"/>
    </source>
</evidence>
<dbReference type="PANTHER" id="PTHR43701">
    <property type="entry name" value="MEMBRANE TRANSPORTER PROTEIN MJ0441-RELATED"/>
    <property type="match status" value="1"/>
</dbReference>
<comment type="caution">
    <text evidence="7">The sequence shown here is derived from an EMBL/GenBank/DDBJ whole genome shotgun (WGS) entry which is preliminary data.</text>
</comment>
<comment type="similarity">
    <text evidence="2 6">Belongs to the 4-toluene sulfonate uptake permease (TSUP) (TC 2.A.102) family.</text>
</comment>
<evidence type="ECO:0000313" key="7">
    <source>
        <dbReference type="EMBL" id="EDU58364.1"/>
    </source>
</evidence>
<feature type="transmembrane region" description="Helical" evidence="6">
    <location>
        <begin position="260"/>
        <end position="276"/>
    </location>
</feature>
<evidence type="ECO:0000256" key="3">
    <source>
        <dbReference type="ARBA" id="ARBA00022692"/>
    </source>
</evidence>
<feature type="transmembrane region" description="Helical" evidence="6">
    <location>
        <begin position="192"/>
        <end position="212"/>
    </location>
</feature>
<sequence>MNGDVLVTLLLCLFGFISGITTALFGFGGGFITVPLLYALITLVWGPESEASAVAMQIAVATSTCVMIFSASLSSRAHYRKGHLNWSIIRPFIIPISLGGILGAFIALSVDSEWIRWLFIGYLVITILDCLIRPGFMKTHTEGITPSGGGVFADIPIGLVIGAVAAFLGVGGSVMTVPLMRRRGATMIQAAALANPLTLPMAITGTLTYFYFALTEHVQLGAGFIGMVYIKGALILIVTSWLGIRFASLLMPYLSDKRHAQSYPLLLLIVLSVMLLT</sequence>
<comment type="subcellular location">
    <subcellularLocation>
        <location evidence="6">Cell membrane</location>
        <topology evidence="6">Multi-pass membrane protein</topology>
    </subcellularLocation>
    <subcellularLocation>
        <location evidence="1">Membrane</location>
        <topology evidence="1">Multi-pass membrane protein</topology>
    </subcellularLocation>
</comment>
<evidence type="ECO:0000256" key="5">
    <source>
        <dbReference type="ARBA" id="ARBA00023136"/>
    </source>
</evidence>
<evidence type="ECO:0000256" key="1">
    <source>
        <dbReference type="ARBA" id="ARBA00004141"/>
    </source>
</evidence>
<dbReference type="InterPro" id="IPR051598">
    <property type="entry name" value="TSUP/Inactive_protease-like"/>
</dbReference>
<name>A0AA87CPT6_PROST</name>
<keyword evidence="5 6" id="KW-0472">Membrane</keyword>
<dbReference type="Pfam" id="PF01925">
    <property type="entry name" value="TauE"/>
    <property type="match status" value="1"/>
</dbReference>
<accession>A0AA87CPT6</accession>
<keyword evidence="6" id="KW-1003">Cell membrane</keyword>
<proteinExistence type="inferred from homology"/>
<dbReference type="AlphaFoldDB" id="A0AA87CPT6"/>
<dbReference type="GO" id="GO:0005886">
    <property type="term" value="C:plasma membrane"/>
    <property type="evidence" value="ECO:0007669"/>
    <property type="project" value="UniProtKB-SubCell"/>
</dbReference>
<feature type="transmembrane region" description="Helical" evidence="6">
    <location>
        <begin position="224"/>
        <end position="248"/>
    </location>
</feature>
<protein>
    <recommendedName>
        <fullName evidence="6">Probable membrane transporter protein</fullName>
    </recommendedName>
</protein>
<feature type="transmembrane region" description="Helical" evidence="6">
    <location>
        <begin position="117"/>
        <end position="136"/>
    </location>
</feature>
<organism evidence="7 8">
    <name type="scientific">Providencia stuartii ATCC 25827</name>
    <dbReference type="NCBI Taxonomy" id="471874"/>
    <lineage>
        <taxon>Bacteria</taxon>
        <taxon>Pseudomonadati</taxon>
        <taxon>Pseudomonadota</taxon>
        <taxon>Gammaproteobacteria</taxon>
        <taxon>Enterobacterales</taxon>
        <taxon>Morganellaceae</taxon>
        <taxon>Providencia</taxon>
    </lineage>
</organism>
<feature type="transmembrane region" description="Helical" evidence="6">
    <location>
        <begin position="156"/>
        <end position="180"/>
    </location>
</feature>
<keyword evidence="3 6" id="KW-0812">Transmembrane</keyword>
<dbReference type="Proteomes" id="UP000004506">
    <property type="component" value="Unassembled WGS sequence"/>
</dbReference>
<reference evidence="8" key="2">
    <citation type="submission" date="2008-04" db="EMBL/GenBank/DDBJ databases">
        <title>Draft genome sequence of Providencia stuartii(ATCC 25827).</title>
        <authorList>
            <person name="Sudarsanam P."/>
            <person name="Ley R."/>
            <person name="Guruge J."/>
            <person name="Turnbaugh P.J."/>
            <person name="Mahowald M."/>
            <person name="Liep D."/>
            <person name="Gordon J."/>
        </authorList>
    </citation>
    <scope>NUCLEOTIDE SEQUENCE [LARGE SCALE GENOMIC DNA]</scope>
    <source>
        <strain evidence="8">ATCC 25827</strain>
    </source>
</reference>
<gene>
    <name evidence="7" type="ORF">PROSTU_01536</name>
</gene>
<reference evidence="7 8" key="3">
    <citation type="submission" date="2008-05" db="EMBL/GenBank/DDBJ databases">
        <authorList>
            <person name="Fulton L."/>
            <person name="Clifton S."/>
            <person name="Fulton B."/>
            <person name="Xu J."/>
            <person name="Minx P."/>
            <person name="Pepin K.H."/>
            <person name="Johnson M."/>
            <person name="Thiruvilangam P."/>
            <person name="Bhonagiri V."/>
            <person name="Nash W.E."/>
            <person name="Mardis E.R."/>
            <person name="Wilson R.K."/>
        </authorList>
    </citation>
    <scope>NUCLEOTIDE SEQUENCE [LARGE SCALE GENOMIC DNA]</scope>
    <source>
        <strain evidence="7 8">ATCC 25827</strain>
    </source>
</reference>
<evidence type="ECO:0000313" key="8">
    <source>
        <dbReference type="Proteomes" id="UP000004506"/>
    </source>
</evidence>
<dbReference type="InterPro" id="IPR002781">
    <property type="entry name" value="TM_pro_TauE-like"/>
</dbReference>
<evidence type="ECO:0000256" key="4">
    <source>
        <dbReference type="ARBA" id="ARBA00022989"/>
    </source>
</evidence>
<dbReference type="EMBL" id="ABJD02000101">
    <property type="protein sequence ID" value="EDU58364.1"/>
    <property type="molecule type" value="Genomic_DNA"/>
</dbReference>
<evidence type="ECO:0000256" key="2">
    <source>
        <dbReference type="ARBA" id="ARBA00009142"/>
    </source>
</evidence>
<feature type="transmembrane region" description="Helical" evidence="6">
    <location>
        <begin position="92"/>
        <end position="110"/>
    </location>
</feature>
<feature type="transmembrane region" description="Helical" evidence="6">
    <location>
        <begin position="53"/>
        <end position="72"/>
    </location>
</feature>
<keyword evidence="4 6" id="KW-1133">Transmembrane helix</keyword>
<dbReference type="PANTHER" id="PTHR43701:SF2">
    <property type="entry name" value="MEMBRANE TRANSPORTER PROTEIN YJNA-RELATED"/>
    <property type="match status" value="1"/>
</dbReference>